<reference evidence="7 8" key="2">
    <citation type="journal article" date="2017" name="Nature">
        <title>The Apostasia genome and the evolution of orchids.</title>
        <authorList>
            <person name="Zhang G.Q."/>
            <person name="Liu K.W."/>
            <person name="Li Z."/>
            <person name="Lohaus R."/>
            <person name="Hsiao Y.Y."/>
            <person name="Niu S.C."/>
            <person name="Wang J.Y."/>
            <person name="Lin Y.C."/>
            <person name="Xu Q."/>
            <person name="Chen L.J."/>
            <person name="Yoshida K."/>
            <person name="Fujiwara S."/>
            <person name="Wang Z.W."/>
            <person name="Zhang Y.Q."/>
            <person name="Mitsuda N."/>
            <person name="Wang M."/>
            <person name="Liu G.H."/>
            <person name="Pecoraro L."/>
            <person name="Huang H.X."/>
            <person name="Xiao X.J."/>
            <person name="Lin M."/>
            <person name="Wu X.Y."/>
            <person name="Wu W.L."/>
            <person name="Chen Y.Y."/>
            <person name="Chang S.B."/>
            <person name="Sakamoto S."/>
            <person name="Ohme-Takagi M."/>
            <person name="Yagi M."/>
            <person name="Zeng S.J."/>
            <person name="Shen C.Y."/>
            <person name="Yeh C.M."/>
            <person name="Luo Y.B."/>
            <person name="Tsai W.C."/>
            <person name="Van de Peer Y."/>
            <person name="Liu Z.J."/>
        </authorList>
    </citation>
    <scope>NUCLEOTIDE SEQUENCE [LARGE SCALE GENOMIC DNA]</scope>
    <source>
        <tissue evidence="7">The whole plant</tissue>
    </source>
</reference>
<dbReference type="InterPro" id="IPR012317">
    <property type="entry name" value="Poly(ADP-ribose)pol_cat_dom"/>
</dbReference>
<dbReference type="InterPro" id="IPR057823">
    <property type="entry name" value="WWE_RCD1"/>
</dbReference>
<dbReference type="GO" id="GO:0003950">
    <property type="term" value="F:NAD+ poly-ADP-ribosyltransferase activity"/>
    <property type="evidence" value="ECO:0007669"/>
    <property type="project" value="InterPro"/>
</dbReference>
<dbReference type="PANTHER" id="PTHR32263:SF19">
    <property type="entry name" value="OS03G0230300 PROTEIN"/>
    <property type="match status" value="1"/>
</dbReference>
<protein>
    <submittedName>
        <fullName evidence="7">Putative inactive poly [ADP-ribose] polymerase SRO3</fullName>
    </submittedName>
</protein>
<dbReference type="Proteomes" id="UP000233837">
    <property type="component" value="Unassembled WGS sequence"/>
</dbReference>
<evidence type="ECO:0000313" key="8">
    <source>
        <dbReference type="Proteomes" id="UP000233837"/>
    </source>
</evidence>
<proteinExistence type="predicted"/>
<dbReference type="Gene3D" id="3.90.228.10">
    <property type="match status" value="1"/>
</dbReference>
<keyword evidence="8" id="KW-1185">Reference proteome</keyword>
<dbReference type="PANTHER" id="PTHR32263">
    <property type="entry name" value="INACTIVE POLY [ADP-RIBOSE] POLYMERASE SRO4-RELATED"/>
    <property type="match status" value="1"/>
</dbReference>
<evidence type="ECO:0000256" key="4">
    <source>
        <dbReference type="ARBA" id="ARBA00023242"/>
    </source>
</evidence>
<comment type="subcellular location">
    <subcellularLocation>
        <location evidence="1">Nucleus</location>
    </subcellularLocation>
</comment>
<dbReference type="STRING" id="906689.A0A2I0VL71"/>
<dbReference type="EMBL" id="KZ503432">
    <property type="protein sequence ID" value="PKU64157.1"/>
    <property type="molecule type" value="Genomic_DNA"/>
</dbReference>
<dbReference type="InterPro" id="IPR044964">
    <property type="entry name" value="RCD1/SRO1-5"/>
</dbReference>
<dbReference type="PROSITE" id="PS51059">
    <property type="entry name" value="PARP_CATALYTIC"/>
    <property type="match status" value="1"/>
</dbReference>
<feature type="domain" description="PARP catalytic" evidence="5">
    <location>
        <begin position="173"/>
        <end position="397"/>
    </location>
</feature>
<dbReference type="SUPFAM" id="SSF56399">
    <property type="entry name" value="ADP-ribosylation"/>
    <property type="match status" value="1"/>
</dbReference>
<evidence type="ECO:0000259" key="6">
    <source>
        <dbReference type="PROSITE" id="PS51879"/>
    </source>
</evidence>
<gene>
    <name evidence="7" type="primary">SRO3</name>
    <name evidence="7" type="ORF">MA16_Dca025775</name>
</gene>
<dbReference type="Pfam" id="PF12174">
    <property type="entry name" value="RST"/>
    <property type="match status" value="1"/>
</dbReference>
<dbReference type="InterPro" id="IPR022003">
    <property type="entry name" value="RST"/>
</dbReference>
<dbReference type="PROSITE" id="PS51879">
    <property type="entry name" value="RST"/>
    <property type="match status" value="1"/>
</dbReference>
<evidence type="ECO:0000256" key="1">
    <source>
        <dbReference type="ARBA" id="ARBA00004123"/>
    </source>
</evidence>
<keyword evidence="4" id="KW-0539">Nucleus</keyword>
<keyword evidence="2" id="KW-0217">Developmental protein</keyword>
<accession>A0A2I0VL71</accession>
<keyword evidence="3" id="KW-0346">Stress response</keyword>
<evidence type="ECO:0000313" key="7">
    <source>
        <dbReference type="EMBL" id="PKU64157.1"/>
    </source>
</evidence>
<evidence type="ECO:0000256" key="3">
    <source>
        <dbReference type="ARBA" id="ARBA00023016"/>
    </source>
</evidence>
<sequence length="601" mass="67703">MISSMEQTIRVLSADESSSEITNRDMLSIRSSNLLNGGFSPDQLVRAFNNFKKSGTPSRFLLFSENAWVDFAHQVFDELKAGFLAGKTILEVLVDQKSYLFDFLRMIRIDSKTGRQNWIAWIDVRGCYFFPKNAAANKCNSLQKKLEFDRRINKNLLMSSPQFHHPLVTKKVESYDDNMEVTSDRWPGAKMLRDDEKFYKVVENLFISSIKNFMPNTVITSINRCSHLSLPGNSRLLSFNLHKSMMKESRGNANVKFGWYGTSTSNIAGIITYGFRQSNSDKLGVFAHGIGIHLSPPHYPYGSAMLSEADEDGERHVILCRVIMGNSEKIEAGSTRDHPSHERFDSGVDDIENPKWFIVWNSHMNTHIIPEYIVGFKSSFHSQGWTKLVGVQKSVMNLPFWKLFVEIEKSLPSSKMQALEILYNRYKVGKISKEIFIKYMRSIAGDKLLISTIKSLKGFSGRRVSTLESRSLRGRRNLGSSFLDRLSGLGSQGKRPPTSGQQLEMCDQQQMFGEPLIKQLITSPGTWNSRLGHTRRFSGRGKLQGDGGLEVHGRLFYREIGSRKGGVGLAAREGMAVAGGMKPRAGWQGLNGSWSACGRRG</sequence>
<dbReference type="AlphaFoldDB" id="A0A2I0VL71"/>
<name>A0A2I0VL71_9ASPA</name>
<evidence type="ECO:0000259" key="5">
    <source>
        <dbReference type="PROSITE" id="PS51059"/>
    </source>
</evidence>
<feature type="domain" description="RST" evidence="6">
    <location>
        <begin position="391"/>
        <end position="462"/>
    </location>
</feature>
<dbReference type="GO" id="GO:0005634">
    <property type="term" value="C:nucleus"/>
    <property type="evidence" value="ECO:0007669"/>
    <property type="project" value="UniProtKB-SubCell"/>
</dbReference>
<dbReference type="Pfam" id="PF23467">
    <property type="entry name" value="WWE_5"/>
    <property type="match status" value="1"/>
</dbReference>
<organism evidence="7 8">
    <name type="scientific">Dendrobium catenatum</name>
    <dbReference type="NCBI Taxonomy" id="906689"/>
    <lineage>
        <taxon>Eukaryota</taxon>
        <taxon>Viridiplantae</taxon>
        <taxon>Streptophyta</taxon>
        <taxon>Embryophyta</taxon>
        <taxon>Tracheophyta</taxon>
        <taxon>Spermatophyta</taxon>
        <taxon>Magnoliopsida</taxon>
        <taxon>Liliopsida</taxon>
        <taxon>Asparagales</taxon>
        <taxon>Orchidaceae</taxon>
        <taxon>Epidendroideae</taxon>
        <taxon>Malaxideae</taxon>
        <taxon>Dendrobiinae</taxon>
        <taxon>Dendrobium</taxon>
    </lineage>
</organism>
<reference evidence="7 8" key="1">
    <citation type="journal article" date="2016" name="Sci. Rep.">
        <title>The Dendrobium catenatum Lindl. genome sequence provides insights into polysaccharide synthase, floral development and adaptive evolution.</title>
        <authorList>
            <person name="Zhang G.Q."/>
            <person name="Xu Q."/>
            <person name="Bian C."/>
            <person name="Tsai W.C."/>
            <person name="Yeh C.M."/>
            <person name="Liu K.W."/>
            <person name="Yoshida K."/>
            <person name="Zhang L.S."/>
            <person name="Chang S.B."/>
            <person name="Chen F."/>
            <person name="Shi Y."/>
            <person name="Su Y.Y."/>
            <person name="Zhang Y.Q."/>
            <person name="Chen L.J."/>
            <person name="Yin Y."/>
            <person name="Lin M."/>
            <person name="Huang H."/>
            <person name="Deng H."/>
            <person name="Wang Z.W."/>
            <person name="Zhu S.L."/>
            <person name="Zhao X."/>
            <person name="Deng C."/>
            <person name="Niu S.C."/>
            <person name="Huang J."/>
            <person name="Wang M."/>
            <person name="Liu G.H."/>
            <person name="Yang H.J."/>
            <person name="Xiao X.J."/>
            <person name="Hsiao Y.Y."/>
            <person name="Wu W.L."/>
            <person name="Chen Y.Y."/>
            <person name="Mitsuda N."/>
            <person name="Ohme-Takagi M."/>
            <person name="Luo Y.B."/>
            <person name="Van de Peer Y."/>
            <person name="Liu Z.J."/>
        </authorList>
    </citation>
    <scope>NUCLEOTIDE SEQUENCE [LARGE SCALE GENOMIC DNA]</scope>
    <source>
        <tissue evidence="7">The whole plant</tissue>
    </source>
</reference>
<evidence type="ECO:0000256" key="2">
    <source>
        <dbReference type="ARBA" id="ARBA00022473"/>
    </source>
</evidence>